<organism evidence="2 3">
    <name type="scientific">Burkholderia thailandensis</name>
    <dbReference type="NCBI Taxonomy" id="57975"/>
    <lineage>
        <taxon>Bacteria</taxon>
        <taxon>Pseudomonadati</taxon>
        <taxon>Pseudomonadota</taxon>
        <taxon>Betaproteobacteria</taxon>
        <taxon>Burkholderiales</taxon>
        <taxon>Burkholderiaceae</taxon>
        <taxon>Burkholderia</taxon>
        <taxon>pseudomallei group</taxon>
    </lineage>
</organism>
<comment type="caution">
    <text evidence="2">The sequence shown here is derived from an EMBL/GenBank/DDBJ whole genome shotgun (WGS) entry which is preliminary data.</text>
</comment>
<feature type="compositionally biased region" description="Low complexity" evidence="1">
    <location>
        <begin position="1"/>
        <end position="17"/>
    </location>
</feature>
<name>A0AAW9D5A6_BURTH</name>
<protein>
    <submittedName>
        <fullName evidence="2">Uncharacterized protein</fullName>
    </submittedName>
</protein>
<feature type="region of interest" description="Disordered" evidence="1">
    <location>
        <begin position="1"/>
        <end position="33"/>
    </location>
</feature>
<evidence type="ECO:0000313" key="2">
    <source>
        <dbReference type="EMBL" id="MDW9257155.1"/>
    </source>
</evidence>
<sequence length="56" mass="6006">MRPPGRTRAAAAADTTPNSSLQHPNISVDNRCYTRGDTRLRPLTATSAPSSLRIQG</sequence>
<feature type="compositionally biased region" description="Polar residues" evidence="1">
    <location>
        <begin position="18"/>
        <end position="28"/>
    </location>
</feature>
<proteinExistence type="predicted"/>
<reference evidence="2" key="1">
    <citation type="submission" date="2018-08" db="EMBL/GenBank/DDBJ databases">
        <title>Identification of Burkholderia cepacia strains that express a Burkholderia pseudomallei-like capsular polysaccharide.</title>
        <authorList>
            <person name="Burtnick M.N."/>
            <person name="Vongsouvath M."/>
            <person name="Newton P."/>
            <person name="Wuthiekanun V."/>
            <person name="Limmathurotsakul D."/>
            <person name="Brett P.J."/>
            <person name="Chantratita N."/>
            <person name="Dance D.A."/>
        </authorList>
    </citation>
    <scope>NUCLEOTIDE SEQUENCE</scope>
    <source>
        <strain evidence="2">SBXCC001</strain>
    </source>
</reference>
<evidence type="ECO:0000256" key="1">
    <source>
        <dbReference type="SAM" id="MobiDB-lite"/>
    </source>
</evidence>
<dbReference type="EMBL" id="QXCT01000002">
    <property type="protein sequence ID" value="MDW9257155.1"/>
    <property type="molecule type" value="Genomic_DNA"/>
</dbReference>
<dbReference type="AlphaFoldDB" id="A0AAW9D5A6"/>
<evidence type="ECO:0000313" key="3">
    <source>
        <dbReference type="Proteomes" id="UP001272137"/>
    </source>
</evidence>
<gene>
    <name evidence="2" type="ORF">C7S16_2986</name>
</gene>
<dbReference type="Proteomes" id="UP001272137">
    <property type="component" value="Unassembled WGS sequence"/>
</dbReference>
<accession>A0AAW9D5A6</accession>